<gene>
    <name evidence="13" type="ORF">PLEPLA_LOCUS22507</name>
</gene>
<evidence type="ECO:0000256" key="3">
    <source>
        <dbReference type="ARBA" id="ARBA00022475"/>
    </source>
</evidence>
<keyword evidence="10" id="KW-1015">Disulfide bond</keyword>
<dbReference type="GO" id="GO:0007399">
    <property type="term" value="P:nervous system development"/>
    <property type="evidence" value="ECO:0007669"/>
    <property type="project" value="InterPro"/>
</dbReference>
<name>A0A9N7YK49_PLEPL</name>
<reference evidence="13" key="1">
    <citation type="submission" date="2020-03" db="EMBL/GenBank/DDBJ databases">
        <authorList>
            <person name="Weist P."/>
        </authorList>
    </citation>
    <scope>NUCLEOTIDE SEQUENCE</scope>
</reference>
<feature type="region of interest" description="Disordered" evidence="11">
    <location>
        <begin position="100"/>
        <end position="119"/>
    </location>
</feature>
<feature type="region of interest" description="Disordered" evidence="11">
    <location>
        <begin position="236"/>
        <end position="259"/>
    </location>
</feature>
<keyword evidence="6 12" id="KW-0812">Transmembrane</keyword>
<feature type="transmembrane region" description="Helical" evidence="12">
    <location>
        <begin position="166"/>
        <end position="187"/>
    </location>
</feature>
<dbReference type="PANTHER" id="PTHR11100">
    <property type="entry name" value="HEREGULIN-NEUREGULIN FAMILY MEMBER"/>
    <property type="match status" value="1"/>
</dbReference>
<evidence type="ECO:0000256" key="2">
    <source>
        <dbReference type="ARBA" id="ARBA00004613"/>
    </source>
</evidence>
<dbReference type="GO" id="GO:0045499">
    <property type="term" value="F:chemorepellent activity"/>
    <property type="evidence" value="ECO:0007669"/>
    <property type="project" value="TreeGrafter"/>
</dbReference>
<evidence type="ECO:0000256" key="11">
    <source>
        <dbReference type="SAM" id="MobiDB-lite"/>
    </source>
</evidence>
<comment type="subcellular location">
    <subcellularLocation>
        <location evidence="1">Cell membrane</location>
        <topology evidence="1">Single-pass type I membrane protein</topology>
    </subcellularLocation>
    <subcellularLocation>
        <location evidence="2">Secreted</location>
    </subcellularLocation>
</comment>
<evidence type="ECO:0000256" key="1">
    <source>
        <dbReference type="ARBA" id="ARBA00004251"/>
    </source>
</evidence>
<comment type="caution">
    <text evidence="13">The sequence shown here is derived from an EMBL/GenBank/DDBJ whole genome shotgun (WGS) entry which is preliminary data.</text>
</comment>
<keyword evidence="9 12" id="KW-0472">Membrane</keyword>
<dbReference type="AlphaFoldDB" id="A0A9N7YK49"/>
<dbReference type="Proteomes" id="UP001153269">
    <property type="component" value="Unassembled WGS sequence"/>
</dbReference>
<dbReference type="GO" id="GO:0048513">
    <property type="term" value="P:animal organ development"/>
    <property type="evidence" value="ECO:0007669"/>
    <property type="project" value="TreeGrafter"/>
</dbReference>
<evidence type="ECO:0000256" key="12">
    <source>
        <dbReference type="SAM" id="Phobius"/>
    </source>
</evidence>
<dbReference type="PANTHER" id="PTHR11100:SF28">
    <property type="entry name" value="NEUREGULIN 3B"/>
    <property type="match status" value="1"/>
</dbReference>
<evidence type="ECO:0000256" key="10">
    <source>
        <dbReference type="ARBA" id="ARBA00023157"/>
    </source>
</evidence>
<evidence type="ECO:0000256" key="4">
    <source>
        <dbReference type="ARBA" id="ARBA00022525"/>
    </source>
</evidence>
<dbReference type="InterPro" id="IPR040180">
    <property type="entry name" value="Neuregulin"/>
</dbReference>
<evidence type="ECO:0000313" key="14">
    <source>
        <dbReference type="Proteomes" id="UP001153269"/>
    </source>
</evidence>
<keyword evidence="3" id="KW-1003">Cell membrane</keyword>
<keyword evidence="7 12" id="KW-1133">Transmembrane helix</keyword>
<keyword evidence="14" id="KW-1185">Reference proteome</keyword>
<evidence type="ECO:0000256" key="9">
    <source>
        <dbReference type="ARBA" id="ARBA00023136"/>
    </source>
</evidence>
<keyword evidence="8" id="KW-0339">Growth factor</keyword>
<keyword evidence="5" id="KW-0245">EGF-like domain</keyword>
<evidence type="ECO:0000256" key="5">
    <source>
        <dbReference type="ARBA" id="ARBA00022536"/>
    </source>
</evidence>
<evidence type="ECO:0000256" key="6">
    <source>
        <dbReference type="ARBA" id="ARBA00022692"/>
    </source>
</evidence>
<dbReference type="GO" id="GO:0005615">
    <property type="term" value="C:extracellular space"/>
    <property type="evidence" value="ECO:0007669"/>
    <property type="project" value="TreeGrafter"/>
</dbReference>
<evidence type="ECO:0000256" key="7">
    <source>
        <dbReference type="ARBA" id="ARBA00022989"/>
    </source>
</evidence>
<accession>A0A9N7YK49</accession>
<dbReference type="GO" id="GO:0035556">
    <property type="term" value="P:intracellular signal transduction"/>
    <property type="evidence" value="ECO:0007669"/>
    <property type="project" value="TreeGrafter"/>
</dbReference>
<organism evidence="13 14">
    <name type="scientific">Pleuronectes platessa</name>
    <name type="common">European plaice</name>
    <dbReference type="NCBI Taxonomy" id="8262"/>
    <lineage>
        <taxon>Eukaryota</taxon>
        <taxon>Metazoa</taxon>
        <taxon>Chordata</taxon>
        <taxon>Craniata</taxon>
        <taxon>Vertebrata</taxon>
        <taxon>Euteleostomi</taxon>
        <taxon>Actinopterygii</taxon>
        <taxon>Neopterygii</taxon>
        <taxon>Teleostei</taxon>
        <taxon>Neoteleostei</taxon>
        <taxon>Acanthomorphata</taxon>
        <taxon>Carangaria</taxon>
        <taxon>Pleuronectiformes</taxon>
        <taxon>Pleuronectoidei</taxon>
        <taxon>Pleuronectidae</taxon>
        <taxon>Pleuronectes</taxon>
    </lineage>
</organism>
<protein>
    <submittedName>
        <fullName evidence="13">Uncharacterized protein</fullName>
    </submittedName>
</protein>
<dbReference type="GO" id="GO:0005886">
    <property type="term" value="C:plasma membrane"/>
    <property type="evidence" value="ECO:0007669"/>
    <property type="project" value="UniProtKB-SubCell"/>
</dbReference>
<evidence type="ECO:0000313" key="13">
    <source>
        <dbReference type="EMBL" id="CAB1434461.1"/>
    </source>
</evidence>
<keyword evidence="4" id="KW-0964">Secreted</keyword>
<sequence length="310" mass="33521">MACCGVFSISTAPYAAVTSHTCSRKWKRREESLRREEPVCTQRSFSSLQLRVPHVSPAASPVPCPPSPVPCPPNPFCHGYFSVGLAAMIWLPVWDGSSSPWPQKQPELEEVDGPGQTGTAEEDLPGHFSVHGIKKSHKQALKGWKLNGLHCVLSSSESGDTYQRQVLSIFSIASGICLLGVACMALYRRNKRHREKLQAHFSDSRSLRDCSVHGSGIMSKSTPRLQYSLQLQKSCSSHGSSVKGGSAAPGTSTVPPPPLLGRALSKGKRFSISRVCVANTLSFASGNILSQIQVSYSRSVAVATFNEKEN</sequence>
<evidence type="ECO:0000256" key="8">
    <source>
        <dbReference type="ARBA" id="ARBA00023030"/>
    </source>
</evidence>
<dbReference type="EMBL" id="CADEAL010001668">
    <property type="protein sequence ID" value="CAB1434461.1"/>
    <property type="molecule type" value="Genomic_DNA"/>
</dbReference>
<proteinExistence type="predicted"/>
<dbReference type="GO" id="GO:0008083">
    <property type="term" value="F:growth factor activity"/>
    <property type="evidence" value="ECO:0007669"/>
    <property type="project" value="UniProtKB-KW"/>
</dbReference>